<evidence type="ECO:0000256" key="3">
    <source>
        <dbReference type="ARBA" id="ARBA00022917"/>
    </source>
</evidence>
<comment type="similarity">
    <text evidence="1 4">Belongs to the prokaryotic/mitochondrial release factor family.</text>
</comment>
<reference evidence="7 8" key="1">
    <citation type="submission" date="2020-08" db="EMBL/GenBank/DDBJ databases">
        <title>Genomic Encyclopedia of Type Strains, Phase IV (KMG-IV): sequencing the most valuable type-strain genomes for metagenomic binning, comparative biology and taxonomic classification.</title>
        <authorList>
            <person name="Goeker M."/>
        </authorList>
    </citation>
    <scope>NUCLEOTIDE SEQUENCE [LARGE SCALE GENOMIC DNA]</scope>
    <source>
        <strain evidence="7 8">DSM 29007</strain>
    </source>
</reference>
<evidence type="ECO:0000256" key="4">
    <source>
        <dbReference type="HAMAP-Rule" id="MF_00094"/>
    </source>
</evidence>
<dbReference type="FunFam" id="3.30.160.20:FF:000010">
    <property type="entry name" value="Peptide chain release factor 2"/>
    <property type="match status" value="1"/>
</dbReference>
<comment type="caution">
    <text evidence="7">The sequence shown here is derived from an EMBL/GenBank/DDBJ whole genome shotgun (WGS) entry which is preliminary data.</text>
</comment>
<comment type="subcellular location">
    <subcellularLocation>
        <location evidence="4">Cytoplasm</location>
    </subcellularLocation>
</comment>
<protein>
    <recommendedName>
        <fullName evidence="4 5">Peptide chain release factor 2</fullName>
        <shortName evidence="4">RF-2</shortName>
    </recommendedName>
</protein>
<dbReference type="SMART" id="SM00937">
    <property type="entry name" value="PCRF"/>
    <property type="match status" value="1"/>
</dbReference>
<sequence>MSWGGFFDLAAKQEKLRQLESRMADPSFWNDGEKARDVIAETNRVKGWVEPWETMSGKVTDLGDMLDLLEVENDEGMAAEVQAEVEALGPALEQLELKNMLQGPDDHRDALVTIHPGAGGTESQDWAQMLLRMYTRFGERHGFDVELLDLQEGEEAGIKDATLEIRGQYAYGFLKAERGVHRLVRISPFDSAARRHTSFASVFVYPSVDDTITIEVREEDIEMDVYRASGAGGQHVNKTSSAVRLRHLPSGIVVACQQERSQHKNRATAMKMLKAALYQRALEEQEAEKAKLENTKTDIAFGSQIRSYVFQPYTMVNDHRTELKVPDVQKVMDGDLEPFIHAYLRQYGAVHTDE</sequence>
<evidence type="ECO:0000313" key="8">
    <source>
        <dbReference type="Proteomes" id="UP000582837"/>
    </source>
</evidence>
<evidence type="ECO:0000313" key="7">
    <source>
        <dbReference type="EMBL" id="MBB6072860.1"/>
    </source>
</evidence>
<dbReference type="PANTHER" id="PTHR43116">
    <property type="entry name" value="PEPTIDE CHAIN RELEASE FACTOR 2"/>
    <property type="match status" value="1"/>
</dbReference>
<evidence type="ECO:0000256" key="2">
    <source>
        <dbReference type="ARBA" id="ARBA00022481"/>
    </source>
</evidence>
<dbReference type="Gene3D" id="3.30.70.1660">
    <property type="match status" value="1"/>
</dbReference>
<feature type="modified residue" description="N5-methylglutamine" evidence="4">
    <location>
        <position position="234"/>
    </location>
</feature>
<proteinExistence type="inferred from homology"/>
<dbReference type="GO" id="GO:0005737">
    <property type="term" value="C:cytoplasm"/>
    <property type="evidence" value="ECO:0007669"/>
    <property type="project" value="UniProtKB-SubCell"/>
</dbReference>
<dbReference type="EMBL" id="JACHIA010000019">
    <property type="protein sequence ID" value="MBB6072860.1"/>
    <property type="molecule type" value="Genomic_DNA"/>
</dbReference>
<evidence type="ECO:0000256" key="5">
    <source>
        <dbReference type="NCBIfam" id="TIGR00020"/>
    </source>
</evidence>
<dbReference type="SUPFAM" id="SSF75620">
    <property type="entry name" value="Release factor"/>
    <property type="match status" value="1"/>
</dbReference>
<dbReference type="PANTHER" id="PTHR43116:SF3">
    <property type="entry name" value="CLASS I PEPTIDE CHAIN RELEASE FACTOR"/>
    <property type="match status" value="1"/>
</dbReference>
<dbReference type="Gene3D" id="3.30.160.20">
    <property type="match status" value="1"/>
</dbReference>
<keyword evidence="2 4" id="KW-0488">Methylation</keyword>
<dbReference type="NCBIfam" id="TIGR00020">
    <property type="entry name" value="prfB"/>
    <property type="match status" value="1"/>
</dbReference>
<dbReference type="HAMAP" id="MF_00094">
    <property type="entry name" value="Rel_fac_2"/>
    <property type="match status" value="1"/>
</dbReference>
<evidence type="ECO:0000259" key="6">
    <source>
        <dbReference type="PROSITE" id="PS00745"/>
    </source>
</evidence>
<dbReference type="Pfam" id="PF03462">
    <property type="entry name" value="PCRF"/>
    <property type="match status" value="1"/>
</dbReference>
<dbReference type="Gene3D" id="1.20.58.410">
    <property type="entry name" value="Release factor"/>
    <property type="match status" value="1"/>
</dbReference>
<dbReference type="AlphaFoldDB" id="A0A841H4C8"/>
<gene>
    <name evidence="4" type="primary">prfB</name>
    <name evidence="7" type="ORF">HNQ61_004526</name>
</gene>
<dbReference type="Proteomes" id="UP000582837">
    <property type="component" value="Unassembled WGS sequence"/>
</dbReference>
<organism evidence="7 8">
    <name type="scientific">Longimicrobium terrae</name>
    <dbReference type="NCBI Taxonomy" id="1639882"/>
    <lineage>
        <taxon>Bacteria</taxon>
        <taxon>Pseudomonadati</taxon>
        <taxon>Gemmatimonadota</taxon>
        <taxon>Longimicrobiia</taxon>
        <taxon>Longimicrobiales</taxon>
        <taxon>Longimicrobiaceae</taxon>
        <taxon>Longimicrobium</taxon>
    </lineage>
</organism>
<dbReference type="InterPro" id="IPR004374">
    <property type="entry name" value="PrfB"/>
</dbReference>
<keyword evidence="4" id="KW-0963">Cytoplasm</keyword>
<dbReference type="PROSITE" id="PS00745">
    <property type="entry name" value="RF_PROK_I"/>
    <property type="match status" value="1"/>
</dbReference>
<dbReference type="InterPro" id="IPR005139">
    <property type="entry name" value="PCRF"/>
</dbReference>
<dbReference type="GO" id="GO:0016149">
    <property type="term" value="F:translation release factor activity, codon specific"/>
    <property type="evidence" value="ECO:0007669"/>
    <property type="project" value="UniProtKB-UniRule"/>
</dbReference>
<name>A0A841H4C8_9BACT</name>
<keyword evidence="8" id="KW-1185">Reference proteome</keyword>
<dbReference type="InterPro" id="IPR000352">
    <property type="entry name" value="Pep_chain_release_fac_I"/>
</dbReference>
<dbReference type="InterPro" id="IPR045853">
    <property type="entry name" value="Pep_chain_release_fac_I_sf"/>
</dbReference>
<comment type="function">
    <text evidence="4">Peptide chain release factor 2 directs the termination of translation in response to the peptide chain termination codons UGA and UAA.</text>
</comment>
<feature type="domain" description="Prokaryotic-type class I peptide chain release factors" evidence="6">
    <location>
        <begin position="227"/>
        <end position="243"/>
    </location>
</feature>
<accession>A0A841H4C8</accession>
<comment type="PTM">
    <text evidence="4">Methylated by PrmC. Methylation increases the termination efficiency of RF2.</text>
</comment>
<dbReference type="Pfam" id="PF00472">
    <property type="entry name" value="RF-1"/>
    <property type="match status" value="1"/>
</dbReference>
<keyword evidence="3 4" id="KW-0648">Protein biosynthesis</keyword>
<evidence type="ECO:0000256" key="1">
    <source>
        <dbReference type="ARBA" id="ARBA00010835"/>
    </source>
</evidence>